<gene>
    <name evidence="3" type="ORF">HRG_01459</name>
</gene>
<dbReference type="OrthoDB" id="5077812at2759"/>
<evidence type="ECO:0000313" key="4">
    <source>
        <dbReference type="Proteomes" id="UP000824596"/>
    </source>
</evidence>
<dbReference type="GeneID" id="68350588"/>
<dbReference type="CDD" id="cd09276">
    <property type="entry name" value="Rnase_HI_RT_non_LTR"/>
    <property type="match status" value="1"/>
</dbReference>
<dbReference type="GO" id="GO:0004523">
    <property type="term" value="F:RNA-DNA hybrid ribonuclease activity"/>
    <property type="evidence" value="ECO:0007669"/>
    <property type="project" value="InterPro"/>
</dbReference>
<dbReference type="Pfam" id="PF00075">
    <property type="entry name" value="RNase_H"/>
    <property type="match status" value="1"/>
</dbReference>
<reference evidence="3" key="1">
    <citation type="submission" date="2021-09" db="EMBL/GenBank/DDBJ databases">
        <title>A high-quality genome of the endoparasitic fungus Hirsutella rhossiliensis with a comparison of Hirsutella genomes reveals transposable elements contributing to genome size variation.</title>
        <authorList>
            <person name="Lin R."/>
            <person name="Jiao Y."/>
            <person name="Sun X."/>
            <person name="Ling J."/>
            <person name="Xie B."/>
            <person name="Cheng X."/>
        </authorList>
    </citation>
    <scope>NUCLEOTIDE SEQUENCE</scope>
    <source>
        <strain evidence="3">HR02</strain>
    </source>
</reference>
<protein>
    <submittedName>
        <fullName evidence="3">RNase H domain-containing protein</fullName>
    </submittedName>
</protein>
<dbReference type="Gene3D" id="3.30.420.10">
    <property type="entry name" value="Ribonuclease H-like superfamily/Ribonuclease H"/>
    <property type="match status" value="1"/>
</dbReference>
<dbReference type="AlphaFoldDB" id="A0A9P8NCW7"/>
<organism evidence="3 4">
    <name type="scientific">Hirsutella rhossiliensis</name>
    <dbReference type="NCBI Taxonomy" id="111463"/>
    <lineage>
        <taxon>Eukaryota</taxon>
        <taxon>Fungi</taxon>
        <taxon>Dikarya</taxon>
        <taxon>Ascomycota</taxon>
        <taxon>Pezizomycotina</taxon>
        <taxon>Sordariomycetes</taxon>
        <taxon>Hypocreomycetidae</taxon>
        <taxon>Hypocreales</taxon>
        <taxon>Ophiocordycipitaceae</taxon>
        <taxon>Hirsutella</taxon>
    </lineage>
</organism>
<sequence length="303" mass="33230">MGYPCPAPLYLEFASSHLLKLPSTPSARPDRGRRQNAGGERLQLVAPERRRRLRVWVLSVARPSEVTYGSGRVLLAEVYDAEVEGALEGLRAALTWSPRTPDQQCRIVVCLDNSAAIRAIRGSPSISSQAAAEKFAEAAARHGDVRTRWCPGHTGIAGNERADQLAKEGCRASARQAADVREHQETGQGCGQARLPGLVGRGAPSSYKSLGLKASLGCPPELHTKRQHLHHLLAARSGHGDFADYHERFNHEEARIECSCGRRKSPTHLLLPEGYQPGTRKGFDRFLGLVTEAGFFDRICHRH</sequence>
<dbReference type="EMBL" id="JAIZPD010000001">
    <property type="protein sequence ID" value="KAH0968817.1"/>
    <property type="molecule type" value="Genomic_DNA"/>
</dbReference>
<dbReference type="GO" id="GO:0003676">
    <property type="term" value="F:nucleic acid binding"/>
    <property type="evidence" value="ECO:0007669"/>
    <property type="project" value="InterPro"/>
</dbReference>
<proteinExistence type="predicted"/>
<evidence type="ECO:0000313" key="3">
    <source>
        <dbReference type="EMBL" id="KAH0968817.1"/>
    </source>
</evidence>
<accession>A0A9P8NCW7</accession>
<dbReference type="Proteomes" id="UP000824596">
    <property type="component" value="Unassembled WGS sequence"/>
</dbReference>
<name>A0A9P8NCW7_9HYPO</name>
<feature type="region of interest" description="Disordered" evidence="1">
    <location>
        <begin position="22"/>
        <end position="41"/>
    </location>
</feature>
<dbReference type="InterPro" id="IPR012337">
    <property type="entry name" value="RNaseH-like_sf"/>
</dbReference>
<evidence type="ECO:0000259" key="2">
    <source>
        <dbReference type="PROSITE" id="PS50879"/>
    </source>
</evidence>
<dbReference type="RefSeq" id="XP_044726330.1">
    <property type="nucleotide sequence ID" value="XM_044859930.1"/>
</dbReference>
<feature type="domain" description="RNase H type-1" evidence="2">
    <location>
        <begin position="59"/>
        <end position="171"/>
    </location>
</feature>
<evidence type="ECO:0000256" key="1">
    <source>
        <dbReference type="SAM" id="MobiDB-lite"/>
    </source>
</evidence>
<dbReference type="InterPro" id="IPR036397">
    <property type="entry name" value="RNaseH_sf"/>
</dbReference>
<dbReference type="InterPro" id="IPR002156">
    <property type="entry name" value="RNaseH_domain"/>
</dbReference>
<dbReference type="PROSITE" id="PS50879">
    <property type="entry name" value="RNASE_H_1"/>
    <property type="match status" value="1"/>
</dbReference>
<comment type="caution">
    <text evidence="3">The sequence shown here is derived from an EMBL/GenBank/DDBJ whole genome shotgun (WGS) entry which is preliminary data.</text>
</comment>
<keyword evidence="4" id="KW-1185">Reference proteome</keyword>
<dbReference type="SUPFAM" id="SSF53098">
    <property type="entry name" value="Ribonuclease H-like"/>
    <property type="match status" value="1"/>
</dbReference>